<feature type="transmembrane region" description="Helical" evidence="2">
    <location>
        <begin position="109"/>
        <end position="128"/>
    </location>
</feature>
<protein>
    <submittedName>
        <fullName evidence="3">Uncharacterized protein</fullName>
    </submittedName>
</protein>
<sequence>MLEPIRLIIASSARRRALAAFVILYAWEYLAFFSSALTKGSCVLSPSLPEQCWGAAGLALALSAAALFARRRSKPLRFSRTVYLLAAVLMGACCLGIWALYTYNVLPDALPFACAGLIGLMLPLMYLYRIDHFPELDASFLGTFFGLVSVFALLVYLVFIMLPTLCAVLFCTVAPVAFVLMSSDLPELEQEADDEERGENRGRSAAKQGERGASFPVKPMLLNYASAFILIVWLNFAFFRVIAAPWDFESRSWYSPSVFVTTLLVTLTLFLFIRKTATRKHQRGQARFAIVVFAVSYLILYVRFYSPLLATIAFSFCFACMIALEALAWSFWYQAVKHDRRFAAMPLLIYLMAKGAGIFTGVMLGEQSCLITDGIIPVTAPLFFLVVLFAVGMAIKLEDFDKLFIGSGGEARPLQGYETDFGRLVIADAIEPADGSAAGAAHGGAGAG</sequence>
<feature type="transmembrane region" description="Helical" evidence="2">
    <location>
        <begin position="344"/>
        <end position="363"/>
    </location>
</feature>
<evidence type="ECO:0000313" key="3">
    <source>
        <dbReference type="EMBL" id="RNM41786.1"/>
    </source>
</evidence>
<organism evidence="3 4">
    <name type="scientific">Eggerthella sinensis</name>
    <dbReference type="NCBI Taxonomy" id="242230"/>
    <lineage>
        <taxon>Bacteria</taxon>
        <taxon>Bacillati</taxon>
        <taxon>Actinomycetota</taxon>
        <taxon>Coriobacteriia</taxon>
        <taxon>Eggerthellales</taxon>
        <taxon>Eggerthellaceae</taxon>
        <taxon>Eggerthella</taxon>
    </lineage>
</organism>
<feature type="transmembrane region" description="Helical" evidence="2">
    <location>
        <begin position="16"/>
        <end position="33"/>
    </location>
</feature>
<feature type="transmembrane region" description="Helical" evidence="2">
    <location>
        <begin position="221"/>
        <end position="242"/>
    </location>
</feature>
<dbReference type="SUPFAM" id="SSF103473">
    <property type="entry name" value="MFS general substrate transporter"/>
    <property type="match status" value="1"/>
</dbReference>
<evidence type="ECO:0000256" key="2">
    <source>
        <dbReference type="SAM" id="Phobius"/>
    </source>
</evidence>
<dbReference type="InterPro" id="IPR036259">
    <property type="entry name" value="MFS_trans_sf"/>
</dbReference>
<feature type="region of interest" description="Disordered" evidence="1">
    <location>
        <begin position="189"/>
        <end position="210"/>
    </location>
</feature>
<feature type="transmembrane region" description="Helical" evidence="2">
    <location>
        <begin position="308"/>
        <end position="332"/>
    </location>
</feature>
<accession>A0A3N0IYK8</accession>
<evidence type="ECO:0000256" key="1">
    <source>
        <dbReference type="SAM" id="MobiDB-lite"/>
    </source>
</evidence>
<feature type="transmembrane region" description="Helical" evidence="2">
    <location>
        <begin position="140"/>
        <end position="159"/>
    </location>
</feature>
<feature type="transmembrane region" description="Helical" evidence="2">
    <location>
        <begin position="254"/>
        <end position="273"/>
    </location>
</feature>
<dbReference type="EMBL" id="QICC01000026">
    <property type="protein sequence ID" value="RNM41786.1"/>
    <property type="molecule type" value="Genomic_DNA"/>
</dbReference>
<feature type="transmembrane region" description="Helical" evidence="2">
    <location>
        <begin position="165"/>
        <end position="181"/>
    </location>
</feature>
<dbReference type="AlphaFoldDB" id="A0A3N0IYK8"/>
<keyword evidence="2" id="KW-1133">Transmembrane helix</keyword>
<feature type="non-terminal residue" evidence="3">
    <location>
        <position position="448"/>
    </location>
</feature>
<feature type="transmembrane region" description="Helical" evidence="2">
    <location>
        <begin position="53"/>
        <end position="70"/>
    </location>
</feature>
<feature type="transmembrane region" description="Helical" evidence="2">
    <location>
        <begin position="375"/>
        <end position="395"/>
    </location>
</feature>
<evidence type="ECO:0000313" key="4">
    <source>
        <dbReference type="Proteomes" id="UP000270112"/>
    </source>
</evidence>
<reference evidence="4" key="1">
    <citation type="submission" date="2018-05" db="EMBL/GenBank/DDBJ databases">
        <title>Genome Sequencing of selected type strains of the family Eggerthellaceae.</title>
        <authorList>
            <person name="Danylec N."/>
            <person name="Stoll D.A."/>
            <person name="Doetsch A."/>
            <person name="Huch M."/>
        </authorList>
    </citation>
    <scope>NUCLEOTIDE SEQUENCE [LARGE SCALE GENOMIC DNA]</scope>
    <source>
        <strain evidence="4">DSM 16107</strain>
    </source>
</reference>
<gene>
    <name evidence="3" type="ORF">DMP09_07835</name>
</gene>
<feature type="transmembrane region" description="Helical" evidence="2">
    <location>
        <begin position="82"/>
        <end position="103"/>
    </location>
</feature>
<keyword evidence="2" id="KW-0472">Membrane</keyword>
<keyword evidence="2" id="KW-0812">Transmembrane</keyword>
<proteinExistence type="predicted"/>
<comment type="caution">
    <text evidence="3">The sequence shown here is derived from an EMBL/GenBank/DDBJ whole genome shotgun (WGS) entry which is preliminary data.</text>
</comment>
<name>A0A3N0IYK8_9ACTN</name>
<feature type="transmembrane region" description="Helical" evidence="2">
    <location>
        <begin position="285"/>
        <end position="302"/>
    </location>
</feature>
<dbReference type="Proteomes" id="UP000270112">
    <property type="component" value="Unassembled WGS sequence"/>
</dbReference>